<dbReference type="GO" id="GO:0032259">
    <property type="term" value="P:methylation"/>
    <property type="evidence" value="ECO:0007669"/>
    <property type="project" value="UniProtKB-KW"/>
</dbReference>
<dbReference type="Proteomes" id="UP000307378">
    <property type="component" value="Unassembled WGS sequence"/>
</dbReference>
<keyword evidence="6" id="KW-0808">Transferase</keyword>
<evidence type="ECO:0000313" key="6">
    <source>
        <dbReference type="EMBL" id="THV32394.1"/>
    </source>
</evidence>
<comment type="caution">
    <text evidence="6">The sequence shown here is derived from an EMBL/GenBank/DDBJ whole genome shotgun (WGS) entry which is preliminary data.</text>
</comment>
<dbReference type="GO" id="GO:0008168">
    <property type="term" value="F:methyltransferase activity"/>
    <property type="evidence" value="ECO:0007669"/>
    <property type="project" value="UniProtKB-KW"/>
</dbReference>
<evidence type="ECO:0000256" key="1">
    <source>
        <dbReference type="ARBA" id="ARBA00004127"/>
    </source>
</evidence>
<reference evidence="6 7" key="1">
    <citation type="submission" date="2019-04" db="EMBL/GenBank/DDBJ databases">
        <title>genome sequence of strain W3.</title>
        <authorList>
            <person name="Gao J."/>
            <person name="Sun J."/>
        </authorList>
    </citation>
    <scope>NUCLEOTIDE SEQUENCE [LARGE SCALE GENOMIC DNA]</scope>
    <source>
        <strain evidence="6 7">W3</strain>
    </source>
</reference>
<feature type="transmembrane region" description="Helical" evidence="5">
    <location>
        <begin position="89"/>
        <end position="121"/>
    </location>
</feature>
<dbReference type="PANTHER" id="PTHR12714">
    <property type="entry name" value="PROTEIN-S ISOPRENYLCYSTEINE O-METHYLTRANSFERASE"/>
    <property type="match status" value="1"/>
</dbReference>
<comment type="subcellular location">
    <subcellularLocation>
        <location evidence="1">Endomembrane system</location>
        <topology evidence="1">Multi-pass membrane protein</topology>
    </subcellularLocation>
</comment>
<dbReference type="Pfam" id="PF04191">
    <property type="entry name" value="PEMT"/>
    <property type="match status" value="1"/>
</dbReference>
<dbReference type="PANTHER" id="PTHR12714:SF9">
    <property type="entry name" value="PROTEIN-S-ISOPRENYLCYSTEINE O-METHYLTRANSFERASE"/>
    <property type="match status" value="1"/>
</dbReference>
<dbReference type="AlphaFoldDB" id="A0A4S8PXC7"/>
<dbReference type="InterPro" id="IPR007318">
    <property type="entry name" value="Phopholipid_MeTrfase"/>
</dbReference>
<keyword evidence="3 5" id="KW-1133">Transmembrane helix</keyword>
<dbReference type="GO" id="GO:0012505">
    <property type="term" value="C:endomembrane system"/>
    <property type="evidence" value="ECO:0007669"/>
    <property type="project" value="UniProtKB-SubCell"/>
</dbReference>
<feature type="transmembrane region" description="Helical" evidence="5">
    <location>
        <begin position="48"/>
        <end position="68"/>
    </location>
</feature>
<keyword evidence="4 5" id="KW-0472">Membrane</keyword>
<protein>
    <submittedName>
        <fullName evidence="6">Isoprenylcysteine carboxylmethyltransferase family protein</fullName>
    </submittedName>
</protein>
<dbReference type="RefSeq" id="WP_136542917.1">
    <property type="nucleotide sequence ID" value="NZ_STGU01000016.1"/>
</dbReference>
<evidence type="ECO:0000313" key="7">
    <source>
        <dbReference type="Proteomes" id="UP000307378"/>
    </source>
</evidence>
<dbReference type="EMBL" id="STGU01000016">
    <property type="protein sequence ID" value="THV32394.1"/>
    <property type="molecule type" value="Genomic_DNA"/>
</dbReference>
<gene>
    <name evidence="6" type="ORF">FAA86_20760</name>
</gene>
<organism evidence="6 7">
    <name type="scientific">Rhizobium rosettiformans W3</name>
    <dbReference type="NCBI Taxonomy" id="538378"/>
    <lineage>
        <taxon>Bacteria</taxon>
        <taxon>Pseudomonadati</taxon>
        <taxon>Pseudomonadota</taxon>
        <taxon>Alphaproteobacteria</taxon>
        <taxon>Hyphomicrobiales</taxon>
        <taxon>Rhizobiaceae</taxon>
        <taxon>Rhizobium/Agrobacterium group</taxon>
        <taxon>Rhizobium</taxon>
    </lineage>
</organism>
<evidence type="ECO:0000256" key="5">
    <source>
        <dbReference type="SAM" id="Phobius"/>
    </source>
</evidence>
<proteinExistence type="predicted"/>
<accession>A0A4S8PXC7</accession>
<dbReference type="Gene3D" id="1.20.120.1630">
    <property type="match status" value="1"/>
</dbReference>
<keyword evidence="6" id="KW-0489">Methyltransferase</keyword>
<keyword evidence="2 5" id="KW-0812">Transmembrane</keyword>
<evidence type="ECO:0000256" key="4">
    <source>
        <dbReference type="ARBA" id="ARBA00023136"/>
    </source>
</evidence>
<evidence type="ECO:0000256" key="2">
    <source>
        <dbReference type="ARBA" id="ARBA00022692"/>
    </source>
</evidence>
<name>A0A4S8PXC7_9HYPH</name>
<evidence type="ECO:0000256" key="3">
    <source>
        <dbReference type="ARBA" id="ARBA00022989"/>
    </source>
</evidence>
<sequence>MLKSVHGKTPIERKRTLVTWLLAPAWLTILIATQPKGFETLGYSLVEFTGFFLVFGAVLGRLSCTLYIGGRKDLSLCQSGPYSLSRNPLYFFSFLGLIGVCLAAQNIALMAISAVLFLAYYRSVILNEERRLLSLFGSDYILYMARVPRFFPRFNFPESEDTLLVQSQVFVRSLRDVSWFLAAIVGIEVIEELRQAAVISGWQLPV</sequence>